<keyword evidence="6" id="KW-1185">Reference proteome</keyword>
<keyword evidence="2" id="KW-0233">DNA recombination</keyword>
<evidence type="ECO:0000313" key="6">
    <source>
        <dbReference type="Proteomes" id="UP001299012"/>
    </source>
</evidence>
<organism evidence="5 6">
    <name type="scientific">Streptomyces tricolor</name>
    <dbReference type="NCBI Taxonomy" id="68277"/>
    <lineage>
        <taxon>Bacteria</taxon>
        <taxon>Bacillati</taxon>
        <taxon>Actinomycetota</taxon>
        <taxon>Actinomycetes</taxon>
        <taxon>Kitasatosporales</taxon>
        <taxon>Streptomycetaceae</taxon>
        <taxon>Streptomyces</taxon>
        <taxon>Streptomyces violaceoruber group</taxon>
    </lineage>
</organism>
<evidence type="ECO:0000256" key="1">
    <source>
        <dbReference type="ARBA" id="ARBA00023125"/>
    </source>
</evidence>
<feature type="compositionally biased region" description="Polar residues" evidence="3">
    <location>
        <begin position="1"/>
        <end position="12"/>
    </location>
</feature>
<evidence type="ECO:0000259" key="4">
    <source>
        <dbReference type="PROSITE" id="PS51898"/>
    </source>
</evidence>
<comment type="caution">
    <text evidence="5">The sequence shown here is derived from an EMBL/GenBank/DDBJ whole genome shotgun (WGS) entry which is preliminary data.</text>
</comment>
<dbReference type="InterPro" id="IPR002104">
    <property type="entry name" value="Integrase_catalytic"/>
</dbReference>
<feature type="region of interest" description="Disordered" evidence="3">
    <location>
        <begin position="1"/>
        <end position="22"/>
    </location>
</feature>
<accession>A0ABS9JK88</accession>
<proteinExistence type="predicted"/>
<dbReference type="InterPro" id="IPR010998">
    <property type="entry name" value="Integrase_recombinase_N"/>
</dbReference>
<keyword evidence="1" id="KW-0238">DNA-binding</keyword>
<dbReference type="PROSITE" id="PS51898">
    <property type="entry name" value="TYR_RECOMBINASE"/>
    <property type="match status" value="1"/>
</dbReference>
<name>A0ABS9JK88_9ACTN</name>
<dbReference type="EMBL" id="JAKKZF010000093">
    <property type="protein sequence ID" value="MCG0065989.1"/>
    <property type="molecule type" value="Genomic_DNA"/>
</dbReference>
<reference evidence="5 6" key="1">
    <citation type="submission" date="2022-01" db="EMBL/GenBank/DDBJ databases">
        <title>Draft Genome Sequences of Seven Type Strains of the Genus Streptomyces.</title>
        <authorList>
            <person name="Aziz S."/>
            <person name="Coretto E."/>
            <person name="Chronakova A."/>
            <person name="Sproer C."/>
            <person name="Huber K."/>
            <person name="Nouioui I."/>
            <person name="Gross H."/>
        </authorList>
    </citation>
    <scope>NUCLEOTIDE SEQUENCE [LARGE SCALE GENOMIC DNA]</scope>
    <source>
        <strain evidence="5 6">DSM 41685</strain>
    </source>
</reference>
<dbReference type="SUPFAM" id="SSF47823">
    <property type="entry name" value="lambda integrase-like, N-terminal domain"/>
    <property type="match status" value="1"/>
</dbReference>
<dbReference type="SUPFAM" id="SSF56349">
    <property type="entry name" value="DNA breaking-rejoining enzymes"/>
    <property type="match status" value="1"/>
</dbReference>
<evidence type="ECO:0000313" key="5">
    <source>
        <dbReference type="EMBL" id="MCG0065989.1"/>
    </source>
</evidence>
<dbReference type="Pfam" id="PF00589">
    <property type="entry name" value="Phage_integrase"/>
    <property type="match status" value="1"/>
</dbReference>
<feature type="region of interest" description="Disordered" evidence="3">
    <location>
        <begin position="324"/>
        <end position="353"/>
    </location>
</feature>
<evidence type="ECO:0000256" key="2">
    <source>
        <dbReference type="ARBA" id="ARBA00023172"/>
    </source>
</evidence>
<dbReference type="InterPro" id="IPR013762">
    <property type="entry name" value="Integrase-like_cat_sf"/>
</dbReference>
<dbReference type="Gene3D" id="1.10.150.130">
    <property type="match status" value="1"/>
</dbReference>
<sequence>MSTVSTEDTAAGTTVPPAQPPTDIVLPVAPGATTRRPVVGPAARFDDATEARLVRLDHEATAHVENKRPERTRTGYAADWNAWLRFCTDADLPPAAVRTGTLVAFVEWCWRQPARPPKPGRPPGRLTAPSTIDRRLSGVVVTARRRLKLQLAEDVAEEARALLRAKVKEMEKSGERRGRGPAPALLVRHMEQIAATLPRNTFGIRDLALMTMHFAIAGREHELAYLRVRDITEDPEGRGLIVDVRVSKVAPRTVEVPFGSRAHLCPVRAWRRWRAELGEDPDPDSFAFRAVHNRWKTVLKGGLDPVTIGDILTRIGARAQLDIRPTGHSPRRGLVTESSRAGNPDAVAEKQGGWAPGSKVMRRYREQDDGFKENALHGVL</sequence>
<dbReference type="InterPro" id="IPR011010">
    <property type="entry name" value="DNA_brk_join_enz"/>
</dbReference>
<protein>
    <submittedName>
        <fullName evidence="5">Tyrosine-type recombinase/integrase</fullName>
    </submittedName>
</protein>
<gene>
    <name evidence="5" type="ORF">L0F81_22275</name>
</gene>
<dbReference type="RefSeq" id="WP_237481797.1">
    <property type="nucleotide sequence ID" value="NZ_JAKKZF010000093.1"/>
</dbReference>
<feature type="domain" description="Tyr recombinase" evidence="4">
    <location>
        <begin position="180"/>
        <end position="377"/>
    </location>
</feature>
<evidence type="ECO:0000256" key="3">
    <source>
        <dbReference type="SAM" id="MobiDB-lite"/>
    </source>
</evidence>
<dbReference type="Gene3D" id="1.10.443.10">
    <property type="entry name" value="Intergrase catalytic core"/>
    <property type="match status" value="1"/>
</dbReference>
<dbReference type="Proteomes" id="UP001299012">
    <property type="component" value="Unassembled WGS sequence"/>
</dbReference>